<name>A0ABR4A3W6_9LECA</name>
<feature type="region of interest" description="Disordered" evidence="1">
    <location>
        <begin position="1"/>
        <end position="110"/>
    </location>
</feature>
<feature type="compositionally biased region" description="Polar residues" evidence="1">
    <location>
        <begin position="86"/>
        <end position="109"/>
    </location>
</feature>
<sequence length="502" mass="56888">MAASNSNAVDLNPSHSIDGRKRSSTGMLRLPATSREALVTNKGPPRPPRPPPPPHREVSAGKCGPPLPPSYDHHHNRHGGSRPPIVSSSQYGPVVTSSFADSPHTQRVRPTTLVKPKPALQQRPLVNYYFDRNELQHMGALELPVANCSLLKNKIHPIFGRQNFENTWHNIWPHAQQILRLASRFLDDEAILPFWHALIFDRRVMLDYAPIDGYHLEQFPIQAPLNTQQMERTRIYLQHYGALGSLKISFYIDPSLVCHAYCSRDNGRPLTKHTYPGTNSFINVDDRYREVLDLHVTGTRRMTDSQLLRFQFTVAKTLVHEVAHAIFRALNMSPLEPYCNDQTVSELGRAWEVWTFGCLPTTALNLRDCSYGLVCIAPWPDNFETEGNLNHNGPRRPLLGPLPEGRTSYALQMEWVQKVQTEEFWDIEVKHRGVDALKIPLKLGVKRYDPKTADSDVVRGRDAGKKGVSWLQWQAEGNSTRYGHDPNMPQPSLSSGCIEFDM</sequence>
<feature type="compositionally biased region" description="Pro residues" evidence="1">
    <location>
        <begin position="44"/>
        <end position="53"/>
    </location>
</feature>
<feature type="region of interest" description="Disordered" evidence="1">
    <location>
        <begin position="480"/>
        <end position="502"/>
    </location>
</feature>
<organism evidence="2 3">
    <name type="scientific">Stereocaulon virgatum</name>
    <dbReference type="NCBI Taxonomy" id="373712"/>
    <lineage>
        <taxon>Eukaryota</taxon>
        <taxon>Fungi</taxon>
        <taxon>Dikarya</taxon>
        <taxon>Ascomycota</taxon>
        <taxon>Pezizomycotina</taxon>
        <taxon>Lecanoromycetes</taxon>
        <taxon>OSLEUM clade</taxon>
        <taxon>Lecanoromycetidae</taxon>
        <taxon>Lecanorales</taxon>
        <taxon>Lecanorineae</taxon>
        <taxon>Stereocaulaceae</taxon>
        <taxon>Stereocaulon</taxon>
    </lineage>
</organism>
<feature type="compositionally biased region" description="Polar residues" evidence="1">
    <location>
        <begin position="1"/>
        <end position="15"/>
    </location>
</feature>
<dbReference type="EMBL" id="JBEFKJ010000020">
    <property type="protein sequence ID" value="KAL2040612.1"/>
    <property type="molecule type" value="Genomic_DNA"/>
</dbReference>
<evidence type="ECO:0000313" key="2">
    <source>
        <dbReference type="EMBL" id="KAL2040612.1"/>
    </source>
</evidence>
<evidence type="ECO:0000256" key="1">
    <source>
        <dbReference type="SAM" id="MobiDB-lite"/>
    </source>
</evidence>
<dbReference type="Proteomes" id="UP001590950">
    <property type="component" value="Unassembled WGS sequence"/>
</dbReference>
<proteinExistence type="predicted"/>
<evidence type="ECO:0008006" key="4">
    <source>
        <dbReference type="Google" id="ProtNLM"/>
    </source>
</evidence>
<accession>A0ABR4A3W6</accession>
<keyword evidence="3" id="KW-1185">Reference proteome</keyword>
<comment type="caution">
    <text evidence="2">The sequence shown here is derived from an EMBL/GenBank/DDBJ whole genome shotgun (WGS) entry which is preliminary data.</text>
</comment>
<protein>
    <recommendedName>
        <fullName evidence="4">SprT-like domain-containing protein</fullName>
    </recommendedName>
</protein>
<reference evidence="2 3" key="1">
    <citation type="submission" date="2024-09" db="EMBL/GenBank/DDBJ databases">
        <title>Rethinking Asexuality: The Enigmatic Case of Functional Sexual Genes in Lepraria (Stereocaulaceae).</title>
        <authorList>
            <person name="Doellman M."/>
            <person name="Sun Y."/>
            <person name="Barcenas-Pena A."/>
            <person name="Lumbsch H.T."/>
            <person name="Grewe F."/>
        </authorList>
    </citation>
    <scope>NUCLEOTIDE SEQUENCE [LARGE SCALE GENOMIC DNA]</scope>
    <source>
        <strain evidence="2 3">Mercado 3170</strain>
    </source>
</reference>
<gene>
    <name evidence="2" type="ORF">N7G274_006591</name>
</gene>
<evidence type="ECO:0000313" key="3">
    <source>
        <dbReference type="Proteomes" id="UP001590950"/>
    </source>
</evidence>